<dbReference type="EMBL" id="CAHIKZ030004810">
    <property type="protein sequence ID" value="CAE1315788.1"/>
    <property type="molecule type" value="Genomic_DNA"/>
</dbReference>
<dbReference type="PANTHER" id="PTHR12895:SF9">
    <property type="entry name" value="DYMECLIN"/>
    <property type="match status" value="1"/>
</dbReference>
<dbReference type="GO" id="GO:0007030">
    <property type="term" value="P:Golgi organization"/>
    <property type="evidence" value="ECO:0007669"/>
    <property type="project" value="TreeGrafter"/>
</dbReference>
<evidence type="ECO:0000256" key="1">
    <source>
        <dbReference type="ARBA" id="ARBA00010603"/>
    </source>
</evidence>
<dbReference type="PANTHER" id="PTHR12895">
    <property type="entry name" value="DYMECLIN"/>
    <property type="match status" value="1"/>
</dbReference>
<dbReference type="OrthoDB" id="10253409at2759"/>
<sequence>MGAASSSFSELPTNDYLKKLAGTEPLSSIDPFWNQLLSFSFLSPISRFIPDTDPQIADARLLEESTSSICKNLALNNCRTGNFGALVRNFLVRATELKASTQCDDNIFTWQTYNALFIIRSLCKYFVENLSEELILQQFDATNEPEGETEGSGSLTEELMNSLAELLVDVPVVSFTYALHLEALNTLLVLLSIQMYQPQAASNFFHYRCIMQGKCSIHACLLMKALLRNYINQEKCPAELFKASNNSSGMLYNITSSVASGIWNVVTLGMGGGAKKKEEECFNEALLSNQSILFILVLANHCTGERSLNNPYRQALYSFTNSQDESSNSNPTQAIATFKLDFSKLYDTLCITLKDDQTTLLLYLLLHRNAYMKAFILSRTNIDSLVMPILQILYHAQDRNSHHIYMALIILLILSEDDLFNKAIHDIVIKTVAWFKERTINEITLGGLLILVVIRTIQYNMTRMRDKYLHTNCLAALANMSSHFNNLHPYVAQRIVSLFAQLCKKHTRLIEQIRVAAIDGPQETLQENGIKALESDIDQDYVQDLAVLEEVIRMVLEIINSCLCSNILHNPNLVYSLLYQKELFTMFRTHPTFQDIIQNIDTVLSYFSSRLELNGQNLSPSEVLTTIKEGAVQFRKDRLKKFPELRFKYVEEESPEEFFIPYIWSLVFHSSHMYFNPARIMLFSLAVS</sequence>
<keyword evidence="3" id="KW-0519">Myristate</keyword>
<reference evidence="5" key="1">
    <citation type="submission" date="2021-01" db="EMBL/GenBank/DDBJ databases">
        <authorList>
            <person name="Li R."/>
            <person name="Bekaert M."/>
        </authorList>
    </citation>
    <scope>NUCLEOTIDE SEQUENCE</scope>
    <source>
        <strain evidence="5">Farmed</strain>
    </source>
</reference>
<dbReference type="Pfam" id="PF09742">
    <property type="entry name" value="Dymeclin"/>
    <property type="match status" value="1"/>
</dbReference>
<evidence type="ECO:0000313" key="5">
    <source>
        <dbReference type="EMBL" id="CAE1315788.1"/>
    </source>
</evidence>
<name>A0A812E5M2_ACAPH</name>
<comment type="caution">
    <text evidence="5">The sequence shown here is derived from an EMBL/GenBank/DDBJ whole genome shotgun (WGS) entry which is preliminary data.</text>
</comment>
<proteinExistence type="inferred from homology"/>
<evidence type="ECO:0000256" key="3">
    <source>
        <dbReference type="ARBA" id="ARBA00022707"/>
    </source>
</evidence>
<organism evidence="5 6">
    <name type="scientific">Acanthosepion pharaonis</name>
    <name type="common">Pharaoh cuttlefish</name>
    <name type="synonym">Sepia pharaonis</name>
    <dbReference type="NCBI Taxonomy" id="158019"/>
    <lineage>
        <taxon>Eukaryota</taxon>
        <taxon>Metazoa</taxon>
        <taxon>Spiralia</taxon>
        <taxon>Lophotrochozoa</taxon>
        <taxon>Mollusca</taxon>
        <taxon>Cephalopoda</taxon>
        <taxon>Coleoidea</taxon>
        <taxon>Decapodiformes</taxon>
        <taxon>Sepiida</taxon>
        <taxon>Sepiina</taxon>
        <taxon>Sepiidae</taxon>
        <taxon>Acanthosepion</taxon>
    </lineage>
</organism>
<dbReference type="GO" id="GO:0005794">
    <property type="term" value="C:Golgi apparatus"/>
    <property type="evidence" value="ECO:0007669"/>
    <property type="project" value="TreeGrafter"/>
</dbReference>
<keyword evidence="4" id="KW-0449">Lipoprotein</keyword>
<evidence type="ECO:0000256" key="2">
    <source>
        <dbReference type="ARBA" id="ARBA00015736"/>
    </source>
</evidence>
<dbReference type="Proteomes" id="UP000597762">
    <property type="component" value="Unassembled WGS sequence"/>
</dbReference>
<accession>A0A812E5M2</accession>
<gene>
    <name evidence="5" type="ORF">SPHA_66624</name>
</gene>
<comment type="similarity">
    <text evidence="1">Belongs to the dymeclin family.</text>
</comment>
<keyword evidence="6" id="KW-1185">Reference proteome</keyword>
<dbReference type="InterPro" id="IPR019142">
    <property type="entry name" value="Dymeclin"/>
</dbReference>
<evidence type="ECO:0000313" key="6">
    <source>
        <dbReference type="Proteomes" id="UP000597762"/>
    </source>
</evidence>
<dbReference type="AlphaFoldDB" id="A0A812E5M2"/>
<evidence type="ECO:0000256" key="4">
    <source>
        <dbReference type="ARBA" id="ARBA00023288"/>
    </source>
</evidence>
<protein>
    <recommendedName>
        <fullName evidence="2">Dymeclin</fullName>
    </recommendedName>
</protein>